<dbReference type="Gene3D" id="1.10.10.10">
    <property type="entry name" value="Winged helix-like DNA-binding domain superfamily/Winged helix DNA-binding domain"/>
    <property type="match status" value="1"/>
</dbReference>
<accession>A0AAD7U5X3</accession>
<dbReference type="SUPFAM" id="SSF46785">
    <property type="entry name" value="Winged helix' DNA-binding domain"/>
    <property type="match status" value="1"/>
</dbReference>
<evidence type="ECO:0000256" key="2">
    <source>
        <dbReference type="ARBA" id="ARBA00023125"/>
    </source>
</evidence>
<feature type="compositionally biased region" description="Basic residues" evidence="4">
    <location>
        <begin position="20"/>
        <end position="31"/>
    </location>
</feature>
<dbReference type="GO" id="GO:0005634">
    <property type="term" value="C:nucleus"/>
    <property type="evidence" value="ECO:0007669"/>
    <property type="project" value="UniProtKB-SubCell"/>
</dbReference>
<evidence type="ECO:0000256" key="1">
    <source>
        <dbReference type="ARBA" id="ARBA00004123"/>
    </source>
</evidence>
<evidence type="ECO:0000313" key="7">
    <source>
        <dbReference type="Proteomes" id="UP001230188"/>
    </source>
</evidence>
<dbReference type="InterPro" id="IPR000232">
    <property type="entry name" value="HSF_DNA-bd"/>
</dbReference>
<feature type="domain" description="HSF-type DNA-binding" evidence="5">
    <location>
        <begin position="35"/>
        <end position="98"/>
    </location>
</feature>
<keyword evidence="3" id="KW-0539">Nucleus</keyword>
<feature type="region of interest" description="Disordered" evidence="4">
    <location>
        <begin position="149"/>
        <end position="209"/>
    </location>
</feature>
<dbReference type="AlphaFoldDB" id="A0AAD7U5X3"/>
<feature type="compositionally biased region" description="Basic and acidic residues" evidence="4">
    <location>
        <begin position="1"/>
        <end position="19"/>
    </location>
</feature>
<feature type="compositionally biased region" description="Basic residues" evidence="4">
    <location>
        <begin position="380"/>
        <end position="391"/>
    </location>
</feature>
<organism evidence="6 7">
    <name type="scientific">Chrysophaeum taylorii</name>
    <dbReference type="NCBI Taxonomy" id="2483200"/>
    <lineage>
        <taxon>Eukaryota</taxon>
        <taxon>Sar</taxon>
        <taxon>Stramenopiles</taxon>
        <taxon>Ochrophyta</taxon>
        <taxon>Pelagophyceae</taxon>
        <taxon>Pelagomonadales</taxon>
        <taxon>Pelagomonadaceae</taxon>
        <taxon>Chrysophaeum</taxon>
    </lineage>
</organism>
<gene>
    <name evidence="6" type="ORF">CTAYLR_003027</name>
</gene>
<dbReference type="Proteomes" id="UP001230188">
    <property type="component" value="Unassembled WGS sequence"/>
</dbReference>
<reference evidence="6" key="1">
    <citation type="submission" date="2023-01" db="EMBL/GenBank/DDBJ databases">
        <title>Metagenome sequencing of chrysophaentin producing Chrysophaeum taylorii.</title>
        <authorList>
            <person name="Davison J."/>
            <person name="Bewley C."/>
        </authorList>
    </citation>
    <scope>NUCLEOTIDE SEQUENCE</scope>
    <source>
        <strain evidence="6">NIES-1699</strain>
    </source>
</reference>
<protein>
    <recommendedName>
        <fullName evidence="5">HSF-type DNA-binding domain-containing protein</fullName>
    </recommendedName>
</protein>
<dbReference type="GO" id="GO:0003700">
    <property type="term" value="F:DNA-binding transcription factor activity"/>
    <property type="evidence" value="ECO:0007669"/>
    <property type="project" value="InterPro"/>
</dbReference>
<sequence length="464" mass="52403">MSGTSDAHRKAEVAEDSLEKKRHRRRARKPKTIPFTTKLVSLFKNEPDLIKWDDGDIVITDPKLLEQKLSSYFRSGQYTSFQRQLNNFGFNKQDKASGPKNSRYIKVKGDAMGSYEDLLKLRPITPSKRRKWQEEEVMIDRVVELNRVGDVEKDESPSDDASAAAPDVQDDRPTFLMPAVQPEVDQPRRGRCDASNSNKPRPVVNLDDGQSLSVVTGGYQNTPRQATIYVVRRRLHVPSTNSAPSTAMPLEVSPPAECWVTSEEADAVAQPSSSPTIAPPSPPREYLITLGRDDTPKLSLSKDSFIPKELQQVMLTFRPQNDERAWKRCNKHDVRPPCECPRRTTDVVFHVLGANMQLPDLLLPLPAPIPSDEEDALYVPRKRRKRSRGKKTASPPAAQTSLVDDVEVWENVSRDAADAFSIDEITTLQHLLMGSEEEEEENAGDLRDRPFKMCDSWFARECEN</sequence>
<dbReference type="Pfam" id="PF00447">
    <property type="entry name" value="HSF_DNA-bind"/>
    <property type="match status" value="1"/>
</dbReference>
<proteinExistence type="predicted"/>
<keyword evidence="7" id="KW-1185">Reference proteome</keyword>
<comment type="subcellular location">
    <subcellularLocation>
        <location evidence="1">Nucleus</location>
    </subcellularLocation>
</comment>
<dbReference type="InterPro" id="IPR036390">
    <property type="entry name" value="WH_DNA-bd_sf"/>
</dbReference>
<comment type="caution">
    <text evidence="6">The sequence shown here is derived from an EMBL/GenBank/DDBJ whole genome shotgun (WGS) entry which is preliminary data.</text>
</comment>
<dbReference type="GO" id="GO:0043565">
    <property type="term" value="F:sequence-specific DNA binding"/>
    <property type="evidence" value="ECO:0007669"/>
    <property type="project" value="InterPro"/>
</dbReference>
<dbReference type="InterPro" id="IPR036388">
    <property type="entry name" value="WH-like_DNA-bd_sf"/>
</dbReference>
<evidence type="ECO:0000313" key="6">
    <source>
        <dbReference type="EMBL" id="KAJ8598405.1"/>
    </source>
</evidence>
<keyword evidence="2" id="KW-0238">DNA-binding</keyword>
<dbReference type="EMBL" id="JAQMWT010000675">
    <property type="protein sequence ID" value="KAJ8598405.1"/>
    <property type="molecule type" value="Genomic_DNA"/>
</dbReference>
<evidence type="ECO:0000256" key="3">
    <source>
        <dbReference type="ARBA" id="ARBA00023242"/>
    </source>
</evidence>
<feature type="region of interest" description="Disordered" evidence="4">
    <location>
        <begin position="373"/>
        <end position="400"/>
    </location>
</feature>
<feature type="region of interest" description="Disordered" evidence="4">
    <location>
        <begin position="1"/>
        <end position="31"/>
    </location>
</feature>
<evidence type="ECO:0000259" key="5">
    <source>
        <dbReference type="Pfam" id="PF00447"/>
    </source>
</evidence>
<name>A0AAD7U5X3_9STRA</name>
<evidence type="ECO:0000256" key="4">
    <source>
        <dbReference type="SAM" id="MobiDB-lite"/>
    </source>
</evidence>